<feature type="region of interest" description="Disordered" evidence="1">
    <location>
        <begin position="90"/>
        <end position="116"/>
    </location>
</feature>
<evidence type="ECO:0000313" key="2">
    <source>
        <dbReference type="EMBL" id="SVD03087.1"/>
    </source>
</evidence>
<dbReference type="AlphaFoldDB" id="A0A382S1J2"/>
<name>A0A382S1J2_9ZZZZ</name>
<reference evidence="2" key="1">
    <citation type="submission" date="2018-05" db="EMBL/GenBank/DDBJ databases">
        <authorList>
            <person name="Lanie J.A."/>
            <person name="Ng W.-L."/>
            <person name="Kazmierczak K.M."/>
            <person name="Andrzejewski T.M."/>
            <person name="Davidsen T.M."/>
            <person name="Wayne K.J."/>
            <person name="Tettelin H."/>
            <person name="Glass J.I."/>
            <person name="Rusch D."/>
            <person name="Podicherti R."/>
            <person name="Tsui H.-C.T."/>
            <person name="Winkler M.E."/>
        </authorList>
    </citation>
    <scope>NUCLEOTIDE SEQUENCE</scope>
</reference>
<protein>
    <submittedName>
        <fullName evidence="2">Uncharacterized protein</fullName>
    </submittedName>
</protein>
<dbReference type="EMBL" id="UINC01125332">
    <property type="protein sequence ID" value="SVD03087.1"/>
    <property type="molecule type" value="Genomic_DNA"/>
</dbReference>
<evidence type="ECO:0000256" key="1">
    <source>
        <dbReference type="SAM" id="MobiDB-lite"/>
    </source>
</evidence>
<organism evidence="2">
    <name type="scientific">marine metagenome</name>
    <dbReference type="NCBI Taxonomy" id="408172"/>
    <lineage>
        <taxon>unclassified sequences</taxon>
        <taxon>metagenomes</taxon>
        <taxon>ecological metagenomes</taxon>
    </lineage>
</organism>
<accession>A0A382S1J2</accession>
<sequence length="116" mass="13129">MIIPINEQYRVTSDAHQWTVQKRRARNNKEDWECQTYHPSVDAAVRSLGERMVRECKTDTLVDALKAVETIATTLSQALTPSIEEVSQTIEGLTKNQTRTDISPQKPTRPAEANYG</sequence>
<feature type="compositionally biased region" description="Polar residues" evidence="1">
    <location>
        <begin position="90"/>
        <end position="106"/>
    </location>
</feature>
<gene>
    <name evidence="2" type="ORF">METZ01_LOCUS355941</name>
</gene>
<proteinExistence type="predicted"/>